<protein>
    <recommendedName>
        <fullName evidence="12">trypsin</fullName>
        <ecNumber evidence="12">3.4.21.4</ecNumber>
    </recommendedName>
</protein>
<dbReference type="InterPro" id="IPR050430">
    <property type="entry name" value="Peptidase_S1"/>
</dbReference>
<keyword evidence="7 15" id="KW-0720">Serine protease</keyword>
<proteinExistence type="inferred from homology"/>
<feature type="domain" description="Peptidase S1" evidence="17">
    <location>
        <begin position="28"/>
        <end position="255"/>
    </location>
</feature>
<dbReference type="InterPro" id="IPR001314">
    <property type="entry name" value="Peptidase_S1A"/>
</dbReference>
<dbReference type="InterPro" id="IPR018114">
    <property type="entry name" value="TRYPSIN_HIS"/>
</dbReference>
<dbReference type="Pfam" id="PF00089">
    <property type="entry name" value="Trypsin"/>
    <property type="match status" value="1"/>
</dbReference>
<evidence type="ECO:0000256" key="8">
    <source>
        <dbReference type="ARBA" id="ARBA00023145"/>
    </source>
</evidence>
<name>A0A8S4R0Z3_9NEOP</name>
<evidence type="ECO:0000256" key="3">
    <source>
        <dbReference type="ARBA" id="ARBA00022656"/>
    </source>
</evidence>
<keyword evidence="16" id="KW-0732">Signal</keyword>
<dbReference type="AlphaFoldDB" id="A0A8S4R0Z3"/>
<feature type="chain" id="PRO_5035798676" description="trypsin" evidence="16">
    <location>
        <begin position="23"/>
        <end position="258"/>
    </location>
</feature>
<dbReference type="PROSITE" id="PS00135">
    <property type="entry name" value="TRYPSIN_SER"/>
    <property type="match status" value="1"/>
</dbReference>
<keyword evidence="8" id="KW-0865">Zymogen</keyword>
<evidence type="ECO:0000256" key="13">
    <source>
        <dbReference type="ARBA" id="ARBA00055534"/>
    </source>
</evidence>
<evidence type="ECO:0000256" key="12">
    <source>
        <dbReference type="ARBA" id="ARBA00038868"/>
    </source>
</evidence>
<comment type="caution">
    <text evidence="18">The sequence shown here is derived from an EMBL/GenBank/DDBJ whole genome shotgun (WGS) entry which is preliminary data.</text>
</comment>
<evidence type="ECO:0000256" key="16">
    <source>
        <dbReference type="SAM" id="SignalP"/>
    </source>
</evidence>
<comment type="catalytic activity">
    <reaction evidence="11">
        <text>Preferential cleavage: Arg-|-Xaa, Lys-|-Xaa.</text>
        <dbReference type="EC" id="3.4.21.4"/>
    </reaction>
</comment>
<dbReference type="GO" id="GO:0007586">
    <property type="term" value="P:digestion"/>
    <property type="evidence" value="ECO:0007669"/>
    <property type="project" value="UniProtKB-KW"/>
</dbReference>
<comment type="function">
    <text evidence="13">Fibrinolytic activity; shows preferential cleavage of Arg-Gly bonds in all three fibrinogen chains. Contact with the caterpillars causes severe bleeding, due the anticoagulant effect of the protein.</text>
</comment>
<comment type="subcellular location">
    <subcellularLocation>
        <location evidence="1">Secreted</location>
        <location evidence="1">Extracellular space</location>
    </subcellularLocation>
</comment>
<dbReference type="FunFam" id="2.40.10.10:FF:000068">
    <property type="entry name" value="transmembrane protease serine 2"/>
    <property type="match status" value="1"/>
</dbReference>
<dbReference type="InterPro" id="IPR043504">
    <property type="entry name" value="Peptidase_S1_PA_chymotrypsin"/>
</dbReference>
<accession>A0A8S4R0Z3</accession>
<evidence type="ECO:0000256" key="11">
    <source>
        <dbReference type="ARBA" id="ARBA00036320"/>
    </source>
</evidence>
<keyword evidence="5" id="KW-0222">Digestion</keyword>
<dbReference type="GO" id="GO:0006508">
    <property type="term" value="P:proteolysis"/>
    <property type="evidence" value="ECO:0007669"/>
    <property type="project" value="UniProtKB-KW"/>
</dbReference>
<dbReference type="FunFam" id="2.40.10.10:FF:000036">
    <property type="entry name" value="Trypsin beta"/>
    <property type="match status" value="1"/>
</dbReference>
<evidence type="ECO:0000256" key="10">
    <source>
        <dbReference type="ARBA" id="ARBA00023240"/>
    </source>
</evidence>
<dbReference type="GO" id="GO:0004252">
    <property type="term" value="F:serine-type endopeptidase activity"/>
    <property type="evidence" value="ECO:0007669"/>
    <property type="project" value="UniProtKB-EC"/>
</dbReference>
<evidence type="ECO:0000256" key="6">
    <source>
        <dbReference type="ARBA" id="ARBA00022801"/>
    </source>
</evidence>
<keyword evidence="10" id="KW-1199">Hemostasis impairing toxin</keyword>
<keyword evidence="4 15" id="KW-0645">Protease</keyword>
<keyword evidence="3" id="KW-0800">Toxin</keyword>
<dbReference type="GO" id="GO:0005576">
    <property type="term" value="C:extracellular region"/>
    <property type="evidence" value="ECO:0007669"/>
    <property type="project" value="UniProtKB-SubCell"/>
</dbReference>
<dbReference type="EMBL" id="CAKXAJ010024721">
    <property type="protein sequence ID" value="CAH2229422.1"/>
    <property type="molecule type" value="Genomic_DNA"/>
</dbReference>
<keyword evidence="6 15" id="KW-0378">Hydrolase</keyword>
<dbReference type="InterPro" id="IPR009003">
    <property type="entry name" value="Peptidase_S1_PA"/>
</dbReference>
<gene>
    <name evidence="18" type="primary">jg14880</name>
    <name evidence="18" type="ORF">PAEG_LOCUS8900</name>
</gene>
<keyword evidence="9" id="KW-1015">Disulfide bond</keyword>
<evidence type="ECO:0000313" key="19">
    <source>
        <dbReference type="Proteomes" id="UP000838756"/>
    </source>
</evidence>
<dbReference type="InterPro" id="IPR001254">
    <property type="entry name" value="Trypsin_dom"/>
</dbReference>
<comment type="similarity">
    <text evidence="2">Belongs to the peptidase S1 family.</text>
</comment>
<dbReference type="OrthoDB" id="6380398at2759"/>
<dbReference type="PROSITE" id="PS00134">
    <property type="entry name" value="TRYPSIN_HIS"/>
    <property type="match status" value="1"/>
</dbReference>
<evidence type="ECO:0000256" key="7">
    <source>
        <dbReference type="ARBA" id="ARBA00022825"/>
    </source>
</evidence>
<evidence type="ECO:0000256" key="2">
    <source>
        <dbReference type="ARBA" id="ARBA00007664"/>
    </source>
</evidence>
<dbReference type="PRINTS" id="PR00722">
    <property type="entry name" value="CHYMOTRYPSIN"/>
</dbReference>
<evidence type="ECO:0000256" key="14">
    <source>
        <dbReference type="ARBA" id="ARBA00084094"/>
    </source>
</evidence>
<dbReference type="PROSITE" id="PS50240">
    <property type="entry name" value="TRYPSIN_DOM"/>
    <property type="match status" value="1"/>
</dbReference>
<keyword evidence="14" id="KW-1205">Fibrinolytic toxin</keyword>
<evidence type="ECO:0000256" key="5">
    <source>
        <dbReference type="ARBA" id="ARBA00022757"/>
    </source>
</evidence>
<sequence>MLFYRISISVVCLTAVFCVVESKRVKRVIGGSDVPCGYEVGVASLRNATSLRHLCGTVILSPQIAITAAHCVEHDPEEYSIYLNNYCNRDNETAPHTQVLEVIKHPSYNQITRAHDIAVLRLELDLDDTTWLDDTVLPNSSFGISEDCTIYGYGYRDLKKKEISQTLLAANVKIVSLYECNKALGQYVAPKYDSGMLCALGNRVDACEGDSGGPLICSGKIEGLSSYGVSCGIPGLPGVYTSIRANLHWLRGLLEDEK</sequence>
<evidence type="ECO:0000313" key="18">
    <source>
        <dbReference type="EMBL" id="CAH2229422.1"/>
    </source>
</evidence>
<dbReference type="Proteomes" id="UP000838756">
    <property type="component" value="Unassembled WGS sequence"/>
</dbReference>
<evidence type="ECO:0000259" key="17">
    <source>
        <dbReference type="PROSITE" id="PS50240"/>
    </source>
</evidence>
<evidence type="ECO:0000256" key="9">
    <source>
        <dbReference type="ARBA" id="ARBA00023157"/>
    </source>
</evidence>
<dbReference type="SUPFAM" id="SSF50494">
    <property type="entry name" value="Trypsin-like serine proteases"/>
    <property type="match status" value="1"/>
</dbReference>
<keyword evidence="19" id="KW-1185">Reference proteome</keyword>
<dbReference type="PANTHER" id="PTHR24276:SF97">
    <property type="entry name" value="GH13245P2-RELATED"/>
    <property type="match status" value="1"/>
</dbReference>
<dbReference type="PANTHER" id="PTHR24276">
    <property type="entry name" value="POLYSERASE-RELATED"/>
    <property type="match status" value="1"/>
</dbReference>
<organism evidence="18 19">
    <name type="scientific">Pararge aegeria aegeria</name>
    <dbReference type="NCBI Taxonomy" id="348720"/>
    <lineage>
        <taxon>Eukaryota</taxon>
        <taxon>Metazoa</taxon>
        <taxon>Ecdysozoa</taxon>
        <taxon>Arthropoda</taxon>
        <taxon>Hexapoda</taxon>
        <taxon>Insecta</taxon>
        <taxon>Pterygota</taxon>
        <taxon>Neoptera</taxon>
        <taxon>Endopterygota</taxon>
        <taxon>Lepidoptera</taxon>
        <taxon>Glossata</taxon>
        <taxon>Ditrysia</taxon>
        <taxon>Papilionoidea</taxon>
        <taxon>Nymphalidae</taxon>
        <taxon>Satyrinae</taxon>
        <taxon>Satyrini</taxon>
        <taxon>Parargina</taxon>
        <taxon>Pararge</taxon>
    </lineage>
</organism>
<reference evidence="18" key="1">
    <citation type="submission" date="2022-03" db="EMBL/GenBank/DDBJ databases">
        <authorList>
            <person name="Lindestad O."/>
        </authorList>
    </citation>
    <scope>NUCLEOTIDE SEQUENCE</scope>
</reference>
<evidence type="ECO:0000256" key="15">
    <source>
        <dbReference type="RuleBase" id="RU363034"/>
    </source>
</evidence>
<dbReference type="SMART" id="SM00020">
    <property type="entry name" value="Tryp_SPc"/>
    <property type="match status" value="1"/>
</dbReference>
<feature type="signal peptide" evidence="16">
    <location>
        <begin position="1"/>
        <end position="22"/>
    </location>
</feature>
<evidence type="ECO:0000256" key="4">
    <source>
        <dbReference type="ARBA" id="ARBA00022670"/>
    </source>
</evidence>
<evidence type="ECO:0000256" key="1">
    <source>
        <dbReference type="ARBA" id="ARBA00004239"/>
    </source>
</evidence>
<dbReference type="Gene3D" id="2.40.10.10">
    <property type="entry name" value="Trypsin-like serine proteases"/>
    <property type="match status" value="1"/>
</dbReference>
<dbReference type="InterPro" id="IPR033116">
    <property type="entry name" value="TRYPSIN_SER"/>
</dbReference>
<dbReference type="EC" id="3.4.21.4" evidence="12"/>
<dbReference type="CDD" id="cd00190">
    <property type="entry name" value="Tryp_SPc"/>
    <property type="match status" value="1"/>
</dbReference>
<dbReference type="GO" id="GO:0090729">
    <property type="term" value="F:toxin activity"/>
    <property type="evidence" value="ECO:0007669"/>
    <property type="project" value="UniProtKB-KW"/>
</dbReference>